<dbReference type="InterPro" id="IPR006977">
    <property type="entry name" value="Yip1_dom"/>
</dbReference>
<feature type="compositionally biased region" description="Polar residues" evidence="7">
    <location>
        <begin position="10"/>
        <end position="26"/>
    </location>
</feature>
<comment type="similarity">
    <text evidence="2 6">Belongs to the YIP1 family.</text>
</comment>
<dbReference type="EnsemblMetazoa" id="Aqu2.1.16475_001">
    <property type="protein sequence ID" value="Aqu2.1.16475_001"/>
    <property type="gene ID" value="Aqu2.1.16475"/>
</dbReference>
<evidence type="ECO:0000313" key="10">
    <source>
        <dbReference type="Proteomes" id="UP000007879"/>
    </source>
</evidence>
<dbReference type="Proteomes" id="UP000007879">
    <property type="component" value="Unassembled WGS sequence"/>
</dbReference>
<dbReference type="AlphaFoldDB" id="A0A1X7TNS8"/>
<organism evidence="9">
    <name type="scientific">Amphimedon queenslandica</name>
    <name type="common">Sponge</name>
    <dbReference type="NCBI Taxonomy" id="400682"/>
    <lineage>
        <taxon>Eukaryota</taxon>
        <taxon>Metazoa</taxon>
        <taxon>Porifera</taxon>
        <taxon>Demospongiae</taxon>
        <taxon>Heteroscleromorpha</taxon>
        <taxon>Haplosclerida</taxon>
        <taxon>Niphatidae</taxon>
        <taxon>Amphimedon</taxon>
    </lineage>
</organism>
<dbReference type="GO" id="GO:0006888">
    <property type="term" value="P:endoplasmic reticulum to Golgi vesicle-mediated transport"/>
    <property type="evidence" value="ECO:0007669"/>
    <property type="project" value="InterPro"/>
</dbReference>
<keyword evidence="3 6" id="KW-0812">Transmembrane</keyword>
<dbReference type="STRING" id="400682.A0A1X7TNS8"/>
<dbReference type="InterPro" id="IPR045231">
    <property type="entry name" value="Yip1/4-like"/>
</dbReference>
<comment type="subcellular location">
    <subcellularLocation>
        <location evidence="6">Golgi apparatus membrane</location>
        <topology evidence="6">Multi-pass membrane protein</topology>
    </subcellularLocation>
    <subcellularLocation>
        <location evidence="1">Membrane</location>
        <topology evidence="1">Multi-pass membrane protein</topology>
    </subcellularLocation>
</comment>
<evidence type="ECO:0000256" key="2">
    <source>
        <dbReference type="ARBA" id="ARBA00010596"/>
    </source>
</evidence>
<dbReference type="FunCoup" id="A0A1X7TNS8">
    <property type="interactions" value="935"/>
</dbReference>
<dbReference type="PANTHER" id="PTHR21236">
    <property type="entry name" value="GOLGI MEMBRANE PROTEIN YIP1"/>
    <property type="match status" value="1"/>
</dbReference>
<reference evidence="9" key="2">
    <citation type="submission" date="2017-05" db="UniProtKB">
        <authorList>
            <consortium name="EnsemblMetazoa"/>
        </authorList>
    </citation>
    <scope>IDENTIFICATION</scope>
</reference>
<evidence type="ECO:0000256" key="6">
    <source>
        <dbReference type="RuleBase" id="RU361264"/>
    </source>
</evidence>
<dbReference type="PANTHER" id="PTHR21236:SF2">
    <property type="entry name" value="PROTEIN YIPF"/>
    <property type="match status" value="1"/>
</dbReference>
<sequence>MADEGYQQDFYPTNYTLDSETLQSARHYQQQQPYHHQPPPAHQPTQQYSNQYYTDGSQSNYYSQEQYSGGMGYTVPEPEGERMEVDPYPPAGQPLPAGSMGLMSQGGVGGAYDSQGGHSGFEEDPPLLEELGIDFSVIKENTLSVLNPLQQADAVALRNTDLAGPLIFCLLFGGTLLLSGKVHFGYIYGVGLLGCISMYLLLNMMSGEGVPVTMIMSVLGYCLLPMVLLSGTAIVISLQGVLGTVMSLCIILWCSYSSSKLFVSVLSMQSQQLLVAYPCALLYGVFALLTVF</sequence>
<dbReference type="GO" id="GO:0005802">
    <property type="term" value="C:trans-Golgi network"/>
    <property type="evidence" value="ECO:0007669"/>
    <property type="project" value="TreeGrafter"/>
</dbReference>
<feature type="region of interest" description="Disordered" evidence="7">
    <location>
        <begin position="1"/>
        <end position="58"/>
    </location>
</feature>
<evidence type="ECO:0000259" key="8">
    <source>
        <dbReference type="Pfam" id="PF04893"/>
    </source>
</evidence>
<dbReference type="GO" id="GO:0048280">
    <property type="term" value="P:vesicle fusion with Golgi apparatus"/>
    <property type="evidence" value="ECO:0007669"/>
    <property type="project" value="TreeGrafter"/>
</dbReference>
<feature type="transmembrane region" description="Helical" evidence="6">
    <location>
        <begin position="209"/>
        <end position="228"/>
    </location>
</feature>
<accession>A0A1X7TNS8</accession>
<dbReference type="EnsemblMetazoa" id="XM_011408855.2">
    <property type="protein sequence ID" value="XP_011407157.1"/>
    <property type="gene ID" value="LOC100633733"/>
</dbReference>
<evidence type="ECO:0000256" key="3">
    <source>
        <dbReference type="ARBA" id="ARBA00022692"/>
    </source>
</evidence>
<dbReference type="Pfam" id="PF04893">
    <property type="entry name" value="Yip1"/>
    <property type="match status" value="1"/>
</dbReference>
<feature type="domain" description="Yip1" evidence="8">
    <location>
        <begin position="145"/>
        <end position="289"/>
    </location>
</feature>
<gene>
    <name evidence="9" type="primary">100633733</name>
</gene>
<proteinExistence type="inferred from homology"/>
<protein>
    <recommendedName>
        <fullName evidence="6">Protein YIPF</fullName>
    </recommendedName>
</protein>
<feature type="transmembrane region" description="Helical" evidence="6">
    <location>
        <begin position="185"/>
        <end position="202"/>
    </location>
</feature>
<evidence type="ECO:0000313" key="9">
    <source>
        <dbReference type="EnsemblMetazoa" id="Aqu2.1.16475_001"/>
    </source>
</evidence>
<reference evidence="10" key="1">
    <citation type="journal article" date="2010" name="Nature">
        <title>The Amphimedon queenslandica genome and the evolution of animal complexity.</title>
        <authorList>
            <person name="Srivastava M."/>
            <person name="Simakov O."/>
            <person name="Chapman J."/>
            <person name="Fahey B."/>
            <person name="Gauthier M.E."/>
            <person name="Mitros T."/>
            <person name="Richards G.S."/>
            <person name="Conaco C."/>
            <person name="Dacre M."/>
            <person name="Hellsten U."/>
            <person name="Larroux C."/>
            <person name="Putnam N.H."/>
            <person name="Stanke M."/>
            <person name="Adamska M."/>
            <person name="Darling A."/>
            <person name="Degnan S.M."/>
            <person name="Oakley T.H."/>
            <person name="Plachetzki D.C."/>
            <person name="Zhai Y."/>
            <person name="Adamski M."/>
            <person name="Calcino A."/>
            <person name="Cummins S.F."/>
            <person name="Goodstein D.M."/>
            <person name="Harris C."/>
            <person name="Jackson D.J."/>
            <person name="Leys S.P."/>
            <person name="Shu S."/>
            <person name="Woodcroft B.J."/>
            <person name="Vervoort M."/>
            <person name="Kosik K.S."/>
            <person name="Manning G."/>
            <person name="Degnan B.M."/>
            <person name="Rokhsar D.S."/>
        </authorList>
    </citation>
    <scope>NUCLEOTIDE SEQUENCE [LARGE SCALE GENOMIC DNA]</scope>
</reference>
<name>A0A1X7TNS8_AMPQE</name>
<dbReference type="GO" id="GO:0000139">
    <property type="term" value="C:Golgi membrane"/>
    <property type="evidence" value="ECO:0007669"/>
    <property type="project" value="UniProtKB-SubCell"/>
</dbReference>
<dbReference type="OMA" id="FDIGSAD"/>
<evidence type="ECO:0000256" key="5">
    <source>
        <dbReference type="ARBA" id="ARBA00023136"/>
    </source>
</evidence>
<feature type="transmembrane region" description="Helical" evidence="6">
    <location>
        <begin position="274"/>
        <end position="291"/>
    </location>
</feature>
<dbReference type="eggNOG" id="KOG3103">
    <property type="taxonomic scope" value="Eukaryota"/>
</dbReference>
<evidence type="ECO:0000256" key="7">
    <source>
        <dbReference type="SAM" id="MobiDB-lite"/>
    </source>
</evidence>
<keyword evidence="5 6" id="KW-0472">Membrane</keyword>
<evidence type="ECO:0000256" key="4">
    <source>
        <dbReference type="ARBA" id="ARBA00022989"/>
    </source>
</evidence>
<evidence type="ECO:0000256" key="1">
    <source>
        <dbReference type="ARBA" id="ARBA00004141"/>
    </source>
</evidence>
<comment type="caution">
    <text evidence="6">Lacks conserved residue(s) required for the propagation of feature annotation.</text>
</comment>
<dbReference type="InParanoid" id="A0A1X7TNS8"/>
<keyword evidence="4 6" id="KW-1133">Transmembrane helix</keyword>
<dbReference type="KEGG" id="aqu:100633733"/>
<dbReference type="OrthoDB" id="440385at2759"/>
<keyword evidence="10" id="KW-1185">Reference proteome</keyword>